<dbReference type="Pfam" id="PF14103">
    <property type="entry name" value="DUF4276"/>
    <property type="match status" value="1"/>
</dbReference>
<dbReference type="InterPro" id="IPR025455">
    <property type="entry name" value="DUF4276"/>
</dbReference>
<dbReference type="AlphaFoldDB" id="A0AA35X9V0"/>
<name>A0AA35X9V0_GEOBA</name>
<sequence length="178" mass="20301">MDVYLEGGAHLRRPMRNFLRRAVGNDINIDVDACRSRDRAIARFGRVSSPDSLLLIDSEGDDLHELRQTVASRARLPGVLDRTFFMVQLMEAWFLADRETLQAYYGPRFNPRILPNNPQPEVVLKGDVINRLSEATRGTPKRIYHKTAHAPALLNLLNPTAVYNTCPNFRSLVDFLRN</sequence>
<keyword evidence="2" id="KW-1185">Reference proteome</keyword>
<dbReference type="Proteomes" id="UP001174909">
    <property type="component" value="Unassembled WGS sequence"/>
</dbReference>
<proteinExistence type="predicted"/>
<protein>
    <recommendedName>
        <fullName evidence="3">DUF4276 family protein</fullName>
    </recommendedName>
</protein>
<evidence type="ECO:0000313" key="1">
    <source>
        <dbReference type="EMBL" id="CAI8049599.1"/>
    </source>
</evidence>
<evidence type="ECO:0008006" key="3">
    <source>
        <dbReference type="Google" id="ProtNLM"/>
    </source>
</evidence>
<accession>A0AA35X9V0</accession>
<gene>
    <name evidence="1" type="ORF">GBAR_LOCUS27316</name>
</gene>
<evidence type="ECO:0000313" key="2">
    <source>
        <dbReference type="Proteomes" id="UP001174909"/>
    </source>
</evidence>
<dbReference type="EMBL" id="CASHTH010003804">
    <property type="protein sequence ID" value="CAI8049599.1"/>
    <property type="molecule type" value="Genomic_DNA"/>
</dbReference>
<organism evidence="1 2">
    <name type="scientific">Geodia barretti</name>
    <name type="common">Barrett's horny sponge</name>
    <dbReference type="NCBI Taxonomy" id="519541"/>
    <lineage>
        <taxon>Eukaryota</taxon>
        <taxon>Metazoa</taxon>
        <taxon>Porifera</taxon>
        <taxon>Demospongiae</taxon>
        <taxon>Heteroscleromorpha</taxon>
        <taxon>Tetractinellida</taxon>
        <taxon>Astrophorina</taxon>
        <taxon>Geodiidae</taxon>
        <taxon>Geodia</taxon>
    </lineage>
</organism>
<comment type="caution">
    <text evidence="1">The sequence shown here is derived from an EMBL/GenBank/DDBJ whole genome shotgun (WGS) entry which is preliminary data.</text>
</comment>
<reference evidence="1" key="1">
    <citation type="submission" date="2023-03" db="EMBL/GenBank/DDBJ databases">
        <authorList>
            <person name="Steffen K."/>
            <person name="Cardenas P."/>
        </authorList>
    </citation>
    <scope>NUCLEOTIDE SEQUENCE</scope>
</reference>